<proteinExistence type="predicted"/>
<feature type="compositionally biased region" description="Polar residues" evidence="1">
    <location>
        <begin position="276"/>
        <end position="285"/>
    </location>
</feature>
<feature type="region of interest" description="Disordered" evidence="1">
    <location>
        <begin position="23"/>
        <end position="66"/>
    </location>
</feature>
<dbReference type="EMBL" id="NHTK01000950">
    <property type="protein sequence ID" value="PPR04414.1"/>
    <property type="molecule type" value="Genomic_DNA"/>
</dbReference>
<comment type="caution">
    <text evidence="2">The sequence shown here is derived from an EMBL/GenBank/DDBJ whole genome shotgun (WGS) entry which is preliminary data.</text>
</comment>
<accession>A0A409YP51</accession>
<protein>
    <submittedName>
        <fullName evidence="2">Uncharacterized protein</fullName>
    </submittedName>
</protein>
<dbReference type="Proteomes" id="UP000284842">
    <property type="component" value="Unassembled WGS sequence"/>
</dbReference>
<dbReference type="OrthoDB" id="3678961at2759"/>
<reference evidence="2 3" key="1">
    <citation type="journal article" date="2018" name="Evol. Lett.">
        <title>Horizontal gene cluster transfer increased hallucinogenic mushroom diversity.</title>
        <authorList>
            <person name="Reynolds H.T."/>
            <person name="Vijayakumar V."/>
            <person name="Gluck-Thaler E."/>
            <person name="Korotkin H.B."/>
            <person name="Matheny P.B."/>
            <person name="Slot J.C."/>
        </authorList>
    </citation>
    <scope>NUCLEOTIDE SEQUENCE [LARGE SCALE GENOMIC DNA]</scope>
    <source>
        <strain evidence="2 3">2629</strain>
    </source>
</reference>
<sequence length="296" mass="33474">MASTTTIITPNENTKVTVLVPADPNESIDKYLDPEDLEEDAGQEAIDESEDVEATSDTGKTKGSPLDNLPVVRSFPLYDYRDYKPRGTAIVWSGFQQIYRAPLQNLYGRVTRHLENMHWAQITSWRNDMSTDNVFQISFTTSLRITEGSEVTRGFNLGATYKGLSIGVDGSRRTFTETETSTSRTITINITVPANSLMVLYQRRFDFRDETNFRHYRNTWGRSRAVTVWDADAPLETKISRVQILSEDYFAATSFLPNGPGSMDVTNVPQEELPSDTMQRNQTTPRARRELSSMGL</sequence>
<evidence type="ECO:0000313" key="2">
    <source>
        <dbReference type="EMBL" id="PPR04414.1"/>
    </source>
</evidence>
<dbReference type="SUPFAM" id="SSF56973">
    <property type="entry name" value="Aerolisin/ETX pore-forming domain"/>
    <property type="match status" value="1"/>
</dbReference>
<dbReference type="AlphaFoldDB" id="A0A409YP51"/>
<evidence type="ECO:0000313" key="3">
    <source>
        <dbReference type="Proteomes" id="UP000284842"/>
    </source>
</evidence>
<gene>
    <name evidence="2" type="ORF">CVT24_013231</name>
</gene>
<feature type="compositionally biased region" description="Acidic residues" evidence="1">
    <location>
        <begin position="34"/>
        <end position="54"/>
    </location>
</feature>
<keyword evidence="3" id="KW-1185">Reference proteome</keyword>
<feature type="region of interest" description="Disordered" evidence="1">
    <location>
        <begin position="260"/>
        <end position="296"/>
    </location>
</feature>
<feature type="compositionally biased region" description="Basic and acidic residues" evidence="1">
    <location>
        <begin position="287"/>
        <end position="296"/>
    </location>
</feature>
<organism evidence="2 3">
    <name type="scientific">Panaeolus cyanescens</name>
    <dbReference type="NCBI Taxonomy" id="181874"/>
    <lineage>
        <taxon>Eukaryota</taxon>
        <taxon>Fungi</taxon>
        <taxon>Dikarya</taxon>
        <taxon>Basidiomycota</taxon>
        <taxon>Agaricomycotina</taxon>
        <taxon>Agaricomycetes</taxon>
        <taxon>Agaricomycetidae</taxon>
        <taxon>Agaricales</taxon>
        <taxon>Agaricineae</taxon>
        <taxon>Galeropsidaceae</taxon>
        <taxon>Panaeolus</taxon>
    </lineage>
</organism>
<dbReference type="InParanoid" id="A0A409YP51"/>
<evidence type="ECO:0000256" key="1">
    <source>
        <dbReference type="SAM" id="MobiDB-lite"/>
    </source>
</evidence>
<name>A0A409YP51_9AGAR</name>